<keyword evidence="6 7" id="KW-0349">Heme</keyword>
<dbReference type="InterPro" id="IPR017972">
    <property type="entry name" value="Cyt_P450_CS"/>
</dbReference>
<evidence type="ECO:0000256" key="3">
    <source>
        <dbReference type="ARBA" id="ARBA00023002"/>
    </source>
</evidence>
<keyword evidence="3 7" id="KW-0560">Oxidoreductase</keyword>
<dbReference type="GO" id="GO:0016705">
    <property type="term" value="F:oxidoreductase activity, acting on paired donors, with incorporation or reduction of molecular oxygen"/>
    <property type="evidence" value="ECO:0007669"/>
    <property type="project" value="InterPro"/>
</dbReference>
<dbReference type="AlphaFoldDB" id="A0A9N9CKD9"/>
<keyword evidence="2 6" id="KW-0479">Metal-binding</keyword>
<name>A0A9N9CKD9_9GLOM</name>
<dbReference type="PANTHER" id="PTHR24303:SF31">
    <property type="entry name" value="CYTOCHROME P450 307A1-RELATED"/>
    <property type="match status" value="1"/>
</dbReference>
<dbReference type="EMBL" id="CAJVPZ010009039">
    <property type="protein sequence ID" value="CAG8604550.1"/>
    <property type="molecule type" value="Genomic_DNA"/>
</dbReference>
<evidence type="ECO:0000256" key="4">
    <source>
        <dbReference type="ARBA" id="ARBA00023004"/>
    </source>
</evidence>
<reference evidence="8" key="1">
    <citation type="submission" date="2021-06" db="EMBL/GenBank/DDBJ databases">
        <authorList>
            <person name="Kallberg Y."/>
            <person name="Tangrot J."/>
            <person name="Rosling A."/>
        </authorList>
    </citation>
    <scope>NUCLEOTIDE SEQUENCE</scope>
    <source>
        <strain evidence="8">IN212</strain>
    </source>
</reference>
<evidence type="ECO:0000313" key="8">
    <source>
        <dbReference type="EMBL" id="CAG8604550.1"/>
    </source>
</evidence>
<keyword evidence="9" id="KW-1185">Reference proteome</keyword>
<dbReference type="InterPro" id="IPR036396">
    <property type="entry name" value="Cyt_P450_sf"/>
</dbReference>
<dbReference type="PANTHER" id="PTHR24303">
    <property type="entry name" value="HEME-BINDING MONOOXYGENASE FAMILY"/>
    <property type="match status" value="1"/>
</dbReference>
<protein>
    <submittedName>
        <fullName evidence="8">9579_t:CDS:1</fullName>
    </submittedName>
</protein>
<keyword evidence="4 6" id="KW-0408">Iron</keyword>
<sequence length="551" mass="62498">TMVVAAFGGLVGPGMVAAAFEGLVGPGIVASAFGELAVEPEKVESAFEKSAVEPGVVAVFGIGKSEFEVVAEFGIGKPGPGIPDQYEVETNLARLFIRCKTQYQQAGNINYKIRPLPFPIIGNAYLFRGDLAEVFLKLQAKYGTLFEVYFGPKRMIWLGDAKLVKKLNDPSPKSNFPYRAIGPWIDEIKMTGMGLALNNHMNSWRFNRSMLGRSLMVPSLFRQLVHKMEITFAELEGYWIKLSGGNKVMKTDIADWIYKFTNDVIVPIVTKKPAANMLTYYNYLAKKDSNITFEQQQAIEMHYIPPFTSLNSKYLNNINWLNEYFIDMVKVRRKEIENLPKGETLSSDILTSLICSNTRFGIQYGTESDEYERPMTDEEIMRVTSEVITGGTNPVHNEIDKVLGKDMNRPITYENIIKLNYIEACFKESLRLLPVIPFIFKGSDKEDTIAGFNWKAQQEFFIHSYYIHNSKAHWRDPGSFIPERFLGNENIEENSHLLFGGGLRICPGRQLALNSAKIFVALIFRKYKIELVDDQSFSKAYNLDNRCDKLK</sequence>
<dbReference type="Pfam" id="PF00067">
    <property type="entry name" value="p450"/>
    <property type="match status" value="2"/>
</dbReference>
<feature type="binding site" description="axial binding residue" evidence="6">
    <location>
        <position position="506"/>
    </location>
    <ligand>
        <name>heme</name>
        <dbReference type="ChEBI" id="CHEBI:30413"/>
    </ligand>
    <ligandPart>
        <name>Fe</name>
        <dbReference type="ChEBI" id="CHEBI:18248"/>
    </ligandPart>
</feature>
<accession>A0A9N9CKD9</accession>
<dbReference type="PROSITE" id="PS00086">
    <property type="entry name" value="CYTOCHROME_P450"/>
    <property type="match status" value="1"/>
</dbReference>
<organism evidence="8 9">
    <name type="scientific">Racocetra fulgida</name>
    <dbReference type="NCBI Taxonomy" id="60492"/>
    <lineage>
        <taxon>Eukaryota</taxon>
        <taxon>Fungi</taxon>
        <taxon>Fungi incertae sedis</taxon>
        <taxon>Mucoromycota</taxon>
        <taxon>Glomeromycotina</taxon>
        <taxon>Glomeromycetes</taxon>
        <taxon>Diversisporales</taxon>
        <taxon>Gigasporaceae</taxon>
        <taxon>Racocetra</taxon>
    </lineage>
</organism>
<comment type="similarity">
    <text evidence="7">Belongs to the cytochrome P450 family.</text>
</comment>
<dbReference type="GO" id="GO:0005506">
    <property type="term" value="F:iron ion binding"/>
    <property type="evidence" value="ECO:0007669"/>
    <property type="project" value="InterPro"/>
</dbReference>
<dbReference type="OrthoDB" id="1470350at2759"/>
<evidence type="ECO:0000256" key="7">
    <source>
        <dbReference type="RuleBase" id="RU000461"/>
    </source>
</evidence>
<comment type="cofactor">
    <cofactor evidence="1 6">
        <name>heme</name>
        <dbReference type="ChEBI" id="CHEBI:30413"/>
    </cofactor>
</comment>
<gene>
    <name evidence="8" type="ORF">RFULGI_LOCUS6733</name>
</gene>
<evidence type="ECO:0000313" key="9">
    <source>
        <dbReference type="Proteomes" id="UP000789396"/>
    </source>
</evidence>
<dbReference type="GO" id="GO:0020037">
    <property type="term" value="F:heme binding"/>
    <property type="evidence" value="ECO:0007669"/>
    <property type="project" value="InterPro"/>
</dbReference>
<keyword evidence="5 7" id="KW-0503">Monooxygenase</keyword>
<dbReference type="GO" id="GO:0004497">
    <property type="term" value="F:monooxygenase activity"/>
    <property type="evidence" value="ECO:0007669"/>
    <property type="project" value="UniProtKB-KW"/>
</dbReference>
<proteinExistence type="inferred from homology"/>
<dbReference type="Proteomes" id="UP000789396">
    <property type="component" value="Unassembled WGS sequence"/>
</dbReference>
<feature type="non-terminal residue" evidence="8">
    <location>
        <position position="551"/>
    </location>
</feature>
<evidence type="ECO:0000256" key="1">
    <source>
        <dbReference type="ARBA" id="ARBA00001971"/>
    </source>
</evidence>
<dbReference type="SUPFAM" id="SSF48264">
    <property type="entry name" value="Cytochrome P450"/>
    <property type="match status" value="1"/>
</dbReference>
<dbReference type="Gene3D" id="1.10.630.10">
    <property type="entry name" value="Cytochrome P450"/>
    <property type="match status" value="2"/>
</dbReference>
<dbReference type="InterPro" id="IPR001128">
    <property type="entry name" value="Cyt_P450"/>
</dbReference>
<evidence type="ECO:0000256" key="5">
    <source>
        <dbReference type="ARBA" id="ARBA00023033"/>
    </source>
</evidence>
<dbReference type="PRINTS" id="PR00463">
    <property type="entry name" value="EP450I"/>
</dbReference>
<dbReference type="InterPro" id="IPR002401">
    <property type="entry name" value="Cyt_P450_E_grp-I"/>
</dbReference>
<evidence type="ECO:0000256" key="2">
    <source>
        <dbReference type="ARBA" id="ARBA00022723"/>
    </source>
</evidence>
<evidence type="ECO:0000256" key="6">
    <source>
        <dbReference type="PIRSR" id="PIRSR602401-1"/>
    </source>
</evidence>
<comment type="caution">
    <text evidence="8">The sequence shown here is derived from an EMBL/GenBank/DDBJ whole genome shotgun (WGS) entry which is preliminary data.</text>
</comment>
<dbReference type="CDD" id="cd00302">
    <property type="entry name" value="cytochrome_P450"/>
    <property type="match status" value="1"/>
</dbReference>
<feature type="non-terminal residue" evidence="8">
    <location>
        <position position="1"/>
    </location>
</feature>